<keyword evidence="1" id="KW-0472">Membrane</keyword>
<evidence type="ECO:0000313" key="2">
    <source>
        <dbReference type="EMBL" id="JAH17973.1"/>
    </source>
</evidence>
<protein>
    <submittedName>
        <fullName evidence="2">Uncharacterized protein</fullName>
    </submittedName>
</protein>
<proteinExistence type="predicted"/>
<reference evidence="2" key="1">
    <citation type="submission" date="2014-11" db="EMBL/GenBank/DDBJ databases">
        <authorList>
            <person name="Amaro Gonzalez C."/>
        </authorList>
    </citation>
    <scope>NUCLEOTIDE SEQUENCE</scope>
</reference>
<feature type="transmembrane region" description="Helical" evidence="1">
    <location>
        <begin position="6"/>
        <end position="23"/>
    </location>
</feature>
<organism evidence="2">
    <name type="scientific">Anguilla anguilla</name>
    <name type="common">European freshwater eel</name>
    <name type="synonym">Muraena anguilla</name>
    <dbReference type="NCBI Taxonomy" id="7936"/>
    <lineage>
        <taxon>Eukaryota</taxon>
        <taxon>Metazoa</taxon>
        <taxon>Chordata</taxon>
        <taxon>Craniata</taxon>
        <taxon>Vertebrata</taxon>
        <taxon>Euteleostomi</taxon>
        <taxon>Actinopterygii</taxon>
        <taxon>Neopterygii</taxon>
        <taxon>Teleostei</taxon>
        <taxon>Anguilliformes</taxon>
        <taxon>Anguillidae</taxon>
        <taxon>Anguilla</taxon>
    </lineage>
</organism>
<keyword evidence="1" id="KW-0812">Transmembrane</keyword>
<sequence length="31" mass="3773">MLDYESLDVIVCCIYCYIFIRFIQFNSTLFV</sequence>
<dbReference type="EMBL" id="GBXM01090604">
    <property type="protein sequence ID" value="JAH17973.1"/>
    <property type="molecule type" value="Transcribed_RNA"/>
</dbReference>
<reference evidence="2" key="2">
    <citation type="journal article" date="2015" name="Fish Shellfish Immunol.">
        <title>Early steps in the European eel (Anguilla anguilla)-Vibrio vulnificus interaction in the gills: Role of the RtxA13 toxin.</title>
        <authorList>
            <person name="Callol A."/>
            <person name="Pajuelo D."/>
            <person name="Ebbesson L."/>
            <person name="Teles M."/>
            <person name="MacKenzie S."/>
            <person name="Amaro C."/>
        </authorList>
    </citation>
    <scope>NUCLEOTIDE SEQUENCE</scope>
</reference>
<accession>A0A0E9QPA5</accession>
<dbReference type="AlphaFoldDB" id="A0A0E9QPA5"/>
<name>A0A0E9QPA5_ANGAN</name>
<evidence type="ECO:0000256" key="1">
    <source>
        <dbReference type="SAM" id="Phobius"/>
    </source>
</evidence>
<keyword evidence="1" id="KW-1133">Transmembrane helix</keyword>